<gene>
    <name evidence="1" type="primary">PRKCH</name>
</gene>
<dbReference type="AlphaFoldDB" id="Q9BVQ0"/>
<dbReference type="OrthoDB" id="63267at2759"/>
<dbReference type="EMBL" id="BC001000">
    <property type="protein sequence ID" value="AAH01000.1"/>
    <property type="molecule type" value="mRNA"/>
</dbReference>
<dbReference type="IntAct" id="Q9BVQ0">
    <property type="interactions" value="1"/>
</dbReference>
<evidence type="ECO:0000313" key="1">
    <source>
        <dbReference type="EMBL" id="AAH01000.1"/>
    </source>
</evidence>
<proteinExistence type="evidence at protein level"/>
<comment type="interaction">
    <interactant intactId="EBI-10299920">
        <id>Q9BVQ0</id>
    </interactant>
    <interactant intactId="EBI-744695">
        <id>Q8N9N5</id>
        <label>BANP</label>
    </interactant>
    <organismsDiffer>false</organismsDiffer>
    <experiments>3</experiments>
</comment>
<sequence length="41" mass="5076">MALEIVDNEMRFYEVYRSTYERLSLWAWDVNRSQKEGKCEE</sequence>
<name>Q9BVQ0_HUMAN</name>
<accession>Q9BVQ0</accession>
<dbReference type="ChiTaRS" id="PRKCH">
    <property type="organism name" value="human"/>
</dbReference>
<protein>
    <submittedName>
        <fullName evidence="1">PRKCH protein</fullName>
    </submittedName>
</protein>
<reference evidence="1" key="1">
    <citation type="journal article" date="2004" name="Genome Res.">
        <title>The status, quality, and expansion of the NIH full-length cDNA project: the Mammalian Gene Collection (MGC).</title>
        <authorList>
            <consortium name="The MGC Project Team"/>
            <person name="Gerhard D.S."/>
            <person name="Wagner L."/>
            <person name="Feingold E.A."/>
            <person name="Shenmen C.M."/>
            <person name="Grouse L.H."/>
            <person name="Schuler G."/>
            <person name="Klein S.L."/>
            <person name="Old S."/>
            <person name="Rasooly R."/>
            <person name="Good P."/>
            <person name="Guyer M."/>
            <person name="Peck A.M."/>
            <person name="Derge J.G."/>
            <person name="Lipman D."/>
            <person name="Collins F.S."/>
            <person name="Jang W."/>
            <person name="Sherry S."/>
            <person name="Feolo M."/>
            <person name="Misquitta L."/>
            <person name="Lee E."/>
            <person name="Rotmistrovsky K."/>
            <person name="Greenhut S.F."/>
            <person name="Schaefer C.F."/>
            <person name="Buetow K."/>
            <person name="Bonner T.I."/>
            <person name="Haussler D."/>
            <person name="Kent J."/>
            <person name="Kiekhaus M."/>
            <person name="Furey T."/>
            <person name="Brent M."/>
            <person name="Prange C."/>
            <person name="Schreiber K."/>
            <person name="Shapiro N."/>
            <person name="Bhat N.K."/>
            <person name="Hopkins R.F."/>
            <person name="Hsie F."/>
            <person name="Driscoll T."/>
            <person name="Soares M.B."/>
            <person name="Casavant T.L."/>
            <person name="Scheetz T.E."/>
            <person name="Brown-stein M.J."/>
            <person name="Usdin T.B."/>
            <person name="Toshiyuki S."/>
            <person name="Carninci P."/>
            <person name="Piao Y."/>
            <person name="Dudekula D.B."/>
            <person name="Ko M.S."/>
            <person name="Kawakami K."/>
            <person name="Suzuki Y."/>
            <person name="Sugano S."/>
            <person name="Gruber C.E."/>
            <person name="Smith M.R."/>
            <person name="Simmons B."/>
            <person name="Moore T."/>
            <person name="Waterman R."/>
            <person name="Johnson S.L."/>
            <person name="Ruan Y."/>
            <person name="Wei C.L."/>
            <person name="Mathavan S."/>
            <person name="Gunaratne P.H."/>
            <person name="Wu J."/>
            <person name="Garcia A.M."/>
            <person name="Hulyk S.W."/>
            <person name="Fuh E."/>
            <person name="Yuan Y."/>
            <person name="Sneed A."/>
            <person name="Kowis C."/>
            <person name="Hodgson A."/>
            <person name="Muzny D.M."/>
            <person name="McPherson J."/>
            <person name="Gibbs R.A."/>
            <person name="Fahey J."/>
            <person name="Helton E."/>
            <person name="Ketteman M."/>
            <person name="Madan A."/>
            <person name="Rodrigues S."/>
            <person name="Sanchez A."/>
            <person name="Whiting M."/>
            <person name="Madari A."/>
            <person name="Young A.C."/>
            <person name="Wetherby K.D."/>
            <person name="Granite S.J."/>
            <person name="Kwong P.N."/>
            <person name="Brinkley C.P."/>
            <person name="Pearson R.L."/>
            <person name="Bouffard G.G."/>
            <person name="Blakesly R.W."/>
            <person name="Green E.D."/>
            <person name="Dickson M.C."/>
            <person name="Rodriguez A.C."/>
            <person name="Grimwood J."/>
            <person name="Schmutz J."/>
            <person name="Myers R.M."/>
            <person name="Butterfield Y.S."/>
            <person name="Griffith M."/>
            <person name="Griffith O.L."/>
            <person name="Krzywinski M.I."/>
            <person name="Liao N."/>
            <person name="Morin R."/>
            <person name="Morrin R."/>
            <person name="Palmquist D."/>
            <person name="Petrescu A.S."/>
            <person name="Skalska U."/>
            <person name="Smailus D.E."/>
            <person name="Stott J.M."/>
            <person name="Schnerch A."/>
            <person name="Schein J.E."/>
            <person name="Jones S.J."/>
            <person name="Holt R.A."/>
            <person name="Baross A."/>
            <person name="Marra M.A."/>
            <person name="Clifton S."/>
            <person name="Makowski K.A."/>
            <person name="Bosak S."/>
            <person name="Malek J."/>
        </authorList>
    </citation>
    <scope>NUCLEOTIDE SEQUENCE [LARGE SCALE MRNA]</scope>
    <source>
        <tissue evidence="1">Placenta</tissue>
    </source>
</reference>
<organism evidence="1">
    <name type="scientific">Homo sapiens</name>
    <name type="common">Human</name>
    <dbReference type="NCBI Taxonomy" id="9606"/>
    <lineage>
        <taxon>Eukaryota</taxon>
        <taxon>Metazoa</taxon>
        <taxon>Chordata</taxon>
        <taxon>Craniata</taxon>
        <taxon>Vertebrata</taxon>
        <taxon>Euteleostomi</taxon>
        <taxon>Mammalia</taxon>
        <taxon>Eutheria</taxon>
        <taxon>Euarchontoglires</taxon>
        <taxon>Primates</taxon>
        <taxon>Haplorrhini</taxon>
        <taxon>Catarrhini</taxon>
        <taxon>Hominidae</taxon>
        <taxon>Homo</taxon>
    </lineage>
</organism>